<keyword evidence="2" id="KW-1185">Reference proteome</keyword>
<dbReference type="EMBL" id="AODE01000004">
    <property type="protein sequence ID" value="EUJ32560.1"/>
    <property type="molecule type" value="Genomic_DNA"/>
</dbReference>
<dbReference type="Proteomes" id="UP000019254">
    <property type="component" value="Unassembled WGS sequence"/>
</dbReference>
<reference evidence="1 2" key="1">
    <citation type="journal article" date="2014" name="Int. J. Syst. Evol. Microbiol.">
        <title>Listeria floridensis sp. nov., Listeria aquatica sp. nov., Listeria cornellensis sp. nov., Listeria riparia sp. nov. and Listeria grandensis sp. nov., from agricultural and natural environments.</title>
        <authorList>
            <person name="den Bakker H.C."/>
            <person name="Warchocki S."/>
            <person name="Wright E.M."/>
            <person name="Allred A.F."/>
            <person name="Ahlstrom C."/>
            <person name="Manuel C.S."/>
            <person name="Stasiewicz M.J."/>
            <person name="Burrell A."/>
            <person name="Roof S."/>
            <person name="Strawn L."/>
            <person name="Fortes E.D."/>
            <person name="Nightingale K.K."/>
            <person name="Kephart D."/>
            <person name="Wiedmann M."/>
        </authorList>
    </citation>
    <scope>NUCLEOTIDE SEQUENCE [LARGE SCALE GENOMIC DNA]</scope>
    <source>
        <strain evidence="2">FSL F6-969</strain>
    </source>
</reference>
<gene>
    <name evidence="1" type="ORF">PCORN_01210</name>
</gene>
<dbReference type="AlphaFoldDB" id="W7C5T7"/>
<name>W7C5T7_9LIST</name>
<sequence>MDLNDESKLNAERENIIENTEPEILEEYKEDLQNEVTEATNELADSLELTTDAENPENQYASATTTLDDGTVLEVNVSDTAVTNLLRAATTEKFGARSYKVESRVYHVLYPDGWICLLTFYNVNGSGLTATGTSVGGTRGLFPLSINASSKITDKRAEKKWI</sequence>
<evidence type="ECO:0000313" key="1">
    <source>
        <dbReference type="EMBL" id="EUJ32560.1"/>
    </source>
</evidence>
<dbReference type="PATRIC" id="fig|1265820.5.peg.235"/>
<organism evidence="1 2">
    <name type="scientific">Listeria cornellensis FSL F6-0969</name>
    <dbReference type="NCBI Taxonomy" id="1265820"/>
    <lineage>
        <taxon>Bacteria</taxon>
        <taxon>Bacillati</taxon>
        <taxon>Bacillota</taxon>
        <taxon>Bacilli</taxon>
        <taxon>Bacillales</taxon>
        <taxon>Listeriaceae</taxon>
        <taxon>Listeria</taxon>
    </lineage>
</organism>
<evidence type="ECO:0000313" key="2">
    <source>
        <dbReference type="Proteomes" id="UP000019254"/>
    </source>
</evidence>
<protein>
    <submittedName>
        <fullName evidence="1">Uncharacterized protein</fullName>
    </submittedName>
</protein>
<comment type="caution">
    <text evidence="1">The sequence shown here is derived from an EMBL/GenBank/DDBJ whole genome shotgun (WGS) entry which is preliminary data.</text>
</comment>
<proteinExistence type="predicted"/>
<dbReference type="RefSeq" id="WP_036076745.1">
    <property type="nucleotide sequence ID" value="NZ_AODE01000004.1"/>
</dbReference>
<accession>W7C5T7</accession>
<dbReference type="OrthoDB" id="9461at186820"/>